<dbReference type="Proteomes" id="UP001420932">
    <property type="component" value="Unassembled WGS sequence"/>
</dbReference>
<accession>A0AAP0JM10</accession>
<dbReference type="EMBL" id="JBBNAF010000006">
    <property type="protein sequence ID" value="KAK9135287.1"/>
    <property type="molecule type" value="Genomic_DNA"/>
</dbReference>
<protein>
    <submittedName>
        <fullName evidence="1">Uncharacterized protein</fullName>
    </submittedName>
</protein>
<dbReference type="AlphaFoldDB" id="A0AAP0JM10"/>
<sequence length="60" mass="6875">MPFPCFNKTNNAMQDITQPHSCLVENHVHFTRSTSKLIINEFCVNNAFMSLKSFVDSLLI</sequence>
<proteinExistence type="predicted"/>
<evidence type="ECO:0000313" key="1">
    <source>
        <dbReference type="EMBL" id="KAK9135287.1"/>
    </source>
</evidence>
<keyword evidence="2" id="KW-1185">Reference proteome</keyword>
<name>A0AAP0JM10_9MAGN</name>
<gene>
    <name evidence="1" type="ORF">Syun_014617</name>
</gene>
<evidence type="ECO:0000313" key="2">
    <source>
        <dbReference type="Proteomes" id="UP001420932"/>
    </source>
</evidence>
<comment type="caution">
    <text evidence="1">The sequence shown here is derived from an EMBL/GenBank/DDBJ whole genome shotgun (WGS) entry which is preliminary data.</text>
</comment>
<reference evidence="1 2" key="1">
    <citation type="submission" date="2024-01" db="EMBL/GenBank/DDBJ databases">
        <title>Genome assemblies of Stephania.</title>
        <authorList>
            <person name="Yang L."/>
        </authorList>
    </citation>
    <scope>NUCLEOTIDE SEQUENCE [LARGE SCALE GENOMIC DNA]</scope>
    <source>
        <strain evidence="1">YNDBR</strain>
        <tissue evidence="1">Leaf</tissue>
    </source>
</reference>
<organism evidence="1 2">
    <name type="scientific">Stephania yunnanensis</name>
    <dbReference type="NCBI Taxonomy" id="152371"/>
    <lineage>
        <taxon>Eukaryota</taxon>
        <taxon>Viridiplantae</taxon>
        <taxon>Streptophyta</taxon>
        <taxon>Embryophyta</taxon>
        <taxon>Tracheophyta</taxon>
        <taxon>Spermatophyta</taxon>
        <taxon>Magnoliopsida</taxon>
        <taxon>Ranunculales</taxon>
        <taxon>Menispermaceae</taxon>
        <taxon>Menispermoideae</taxon>
        <taxon>Cissampelideae</taxon>
        <taxon>Stephania</taxon>
    </lineage>
</organism>